<dbReference type="Proteomes" id="UP000182334">
    <property type="component" value="Chromosome II"/>
</dbReference>
<reference evidence="1 2" key="1">
    <citation type="submission" date="2016-10" db="EMBL/GenBank/DDBJ databases">
        <authorList>
            <person name="de Groot N.N."/>
        </authorList>
    </citation>
    <scope>NUCLEOTIDE SEQUENCE [LARGE SCALE GENOMIC DNA]</scope>
    <source>
        <strain evidence="1 2">CBS 141442</strain>
    </source>
</reference>
<organism evidence="1 2">
    <name type="scientific">Sungouiella intermedia</name>
    <dbReference type="NCBI Taxonomy" id="45354"/>
    <lineage>
        <taxon>Eukaryota</taxon>
        <taxon>Fungi</taxon>
        <taxon>Dikarya</taxon>
        <taxon>Ascomycota</taxon>
        <taxon>Saccharomycotina</taxon>
        <taxon>Pichiomycetes</taxon>
        <taxon>Metschnikowiaceae</taxon>
        <taxon>Sungouiella</taxon>
    </lineage>
</organism>
<keyword evidence="2" id="KW-1185">Reference proteome</keyword>
<sequence>MSYELLILPKKWLFTNDGPEKFNVLANVINKAYSKPMHKYGIINSPRIKQPAKFLDDLQVTEGKECFITILLGTDAVFSKIEAETGFKRKFHYDLYPLSTSINSDIPKEYKPYFGPLLPDSNVKIIVADASTTIDNALADRIVAVCGYKSYSDEEKTIERAGVKEYELTTFVSFMSGSGPELLNYTLANFLCTLESEFIDLKNAQKCIVYAVVIREHDLVRYYTTKCQFDLFGKPDMCVPMSGEGSPLEWGIVSTRDFHLSFLQREVPFKKN</sequence>
<gene>
    <name evidence="1" type="ORF">SAMEA4029010_CIC11G00000004053</name>
</gene>
<protein>
    <submittedName>
        <fullName evidence="1">CIC11C00000004053</fullName>
    </submittedName>
</protein>
<dbReference type="OrthoDB" id="4062597at2759"/>
<evidence type="ECO:0000313" key="2">
    <source>
        <dbReference type="Proteomes" id="UP000182334"/>
    </source>
</evidence>
<name>A0A1L0D2T0_9ASCO</name>
<evidence type="ECO:0000313" key="1">
    <source>
        <dbReference type="EMBL" id="SGZ50256.1"/>
    </source>
</evidence>
<accession>A0A1L0D2T0</accession>
<dbReference type="EMBL" id="LT635757">
    <property type="protein sequence ID" value="SGZ50256.1"/>
    <property type="molecule type" value="Genomic_DNA"/>
</dbReference>
<proteinExistence type="predicted"/>
<dbReference type="AlphaFoldDB" id="A0A1L0D2T0"/>